<evidence type="ECO:0000256" key="2">
    <source>
        <dbReference type="ARBA" id="ARBA00016322"/>
    </source>
</evidence>
<protein>
    <recommendedName>
        <fullName evidence="2">MORN repeat-containing protein 5</fullName>
    </recommendedName>
</protein>
<dbReference type="InterPro" id="IPR003409">
    <property type="entry name" value="MORN"/>
</dbReference>
<sequence>MAFAHSPFDSEVQNGRVEGKGKYTFPDGHVYIGDFKDGQFHGEGTIHFTSGGKYEARWAAGLAVAGTYTFKDGLKYEMDGWDYCTESDRRFYSERVNGFRPGEPQLSNDPAGPPTIPVGTYDVGDGFYDPKDGVVHAYEGGDSVRVPEEQEKEWIVT</sequence>
<dbReference type="Gene3D" id="2.20.110.10">
    <property type="entry name" value="Histone H3 K4-specific methyltransferase SET7/9 N-terminal domain"/>
    <property type="match status" value="1"/>
</dbReference>
<dbReference type="Pfam" id="PF02493">
    <property type="entry name" value="MORN"/>
    <property type="match status" value="3"/>
</dbReference>
<evidence type="ECO:0000313" key="8">
    <source>
        <dbReference type="Proteomes" id="UP000269721"/>
    </source>
</evidence>
<accession>A0A4P9W6L8</accession>
<keyword evidence="8" id="KW-1185">Reference proteome</keyword>
<dbReference type="AlphaFoldDB" id="A0A4P9W6L8"/>
<evidence type="ECO:0000256" key="6">
    <source>
        <dbReference type="ARBA" id="ARBA00023273"/>
    </source>
</evidence>
<dbReference type="PANTHER" id="PTHR46437">
    <property type="entry name" value="MORN REPEAT-CONTAINING PROTEIN 5"/>
    <property type="match status" value="1"/>
</dbReference>
<evidence type="ECO:0000256" key="3">
    <source>
        <dbReference type="ARBA" id="ARBA00022737"/>
    </source>
</evidence>
<dbReference type="GO" id="GO:0031514">
    <property type="term" value="C:motile cilium"/>
    <property type="evidence" value="ECO:0007669"/>
    <property type="project" value="UniProtKB-SubCell"/>
</dbReference>
<comment type="subcellular location">
    <subcellularLocation>
        <location evidence="1">Cell projection</location>
        <location evidence="1">Cilium</location>
        <location evidence="1">Flagellum</location>
    </subcellularLocation>
</comment>
<organism evidence="7 8">
    <name type="scientific">Blyttiomyces helicus</name>
    <dbReference type="NCBI Taxonomy" id="388810"/>
    <lineage>
        <taxon>Eukaryota</taxon>
        <taxon>Fungi</taxon>
        <taxon>Fungi incertae sedis</taxon>
        <taxon>Chytridiomycota</taxon>
        <taxon>Chytridiomycota incertae sedis</taxon>
        <taxon>Chytridiomycetes</taxon>
        <taxon>Chytridiomycetes incertae sedis</taxon>
        <taxon>Blyttiomyces</taxon>
    </lineage>
</organism>
<dbReference type="Proteomes" id="UP000269721">
    <property type="component" value="Unassembled WGS sequence"/>
</dbReference>
<evidence type="ECO:0000256" key="4">
    <source>
        <dbReference type="ARBA" id="ARBA00022846"/>
    </source>
</evidence>
<keyword evidence="6" id="KW-0966">Cell projection</keyword>
<dbReference type="SUPFAM" id="SSF82185">
    <property type="entry name" value="Histone H3 K4-specific methyltransferase SET7/9 N-terminal domain"/>
    <property type="match status" value="1"/>
</dbReference>
<keyword evidence="5" id="KW-0969">Cilium</keyword>
<evidence type="ECO:0000256" key="1">
    <source>
        <dbReference type="ARBA" id="ARBA00004230"/>
    </source>
</evidence>
<dbReference type="EMBL" id="KZ998073">
    <property type="protein sequence ID" value="RKO86588.1"/>
    <property type="molecule type" value="Genomic_DNA"/>
</dbReference>
<evidence type="ECO:0000313" key="7">
    <source>
        <dbReference type="EMBL" id="RKO86588.1"/>
    </source>
</evidence>
<dbReference type="OrthoDB" id="294378at2759"/>
<name>A0A4P9W6L8_9FUNG</name>
<dbReference type="SMART" id="SM00698">
    <property type="entry name" value="MORN"/>
    <property type="match status" value="1"/>
</dbReference>
<keyword evidence="4" id="KW-0282">Flagellum</keyword>
<gene>
    <name evidence="7" type="ORF">BDK51DRAFT_35997</name>
</gene>
<keyword evidence="3" id="KW-0677">Repeat</keyword>
<proteinExistence type="predicted"/>
<dbReference type="InterPro" id="IPR042814">
    <property type="entry name" value="Morn5"/>
</dbReference>
<dbReference type="PANTHER" id="PTHR46437:SF1">
    <property type="entry name" value="MORN REPEAT-CONTAINING PROTEIN 5"/>
    <property type="match status" value="1"/>
</dbReference>
<evidence type="ECO:0000256" key="5">
    <source>
        <dbReference type="ARBA" id="ARBA00023069"/>
    </source>
</evidence>
<reference evidence="8" key="1">
    <citation type="journal article" date="2018" name="Nat. Microbiol.">
        <title>Leveraging single-cell genomics to expand the fungal tree of life.</title>
        <authorList>
            <person name="Ahrendt S.R."/>
            <person name="Quandt C.A."/>
            <person name="Ciobanu D."/>
            <person name="Clum A."/>
            <person name="Salamov A."/>
            <person name="Andreopoulos B."/>
            <person name="Cheng J.F."/>
            <person name="Woyke T."/>
            <person name="Pelin A."/>
            <person name="Henrissat B."/>
            <person name="Reynolds N.K."/>
            <person name="Benny G.L."/>
            <person name="Smith M.E."/>
            <person name="James T.Y."/>
            <person name="Grigoriev I.V."/>
        </authorList>
    </citation>
    <scope>NUCLEOTIDE SEQUENCE [LARGE SCALE GENOMIC DNA]</scope>
</reference>